<proteinExistence type="predicted"/>
<feature type="region of interest" description="Disordered" evidence="1">
    <location>
        <begin position="656"/>
        <end position="714"/>
    </location>
</feature>
<feature type="region of interest" description="Disordered" evidence="1">
    <location>
        <begin position="1"/>
        <end position="33"/>
    </location>
</feature>
<comment type="caution">
    <text evidence="2">The sequence shown here is derived from an EMBL/GenBank/DDBJ whole genome shotgun (WGS) entry which is preliminary data.</text>
</comment>
<accession>A0A8H2X2D7</accession>
<feature type="region of interest" description="Disordered" evidence="1">
    <location>
        <begin position="589"/>
        <end position="636"/>
    </location>
</feature>
<sequence>MDVDQSLLHPFDDSVQYDKENTDRNTAPHTLTPLSPIAMTNVLSPTVLNRGPDSSFQSHKVTPMDMSIDEEKLAAMIRAERKMSNFGGGVRRESFPGKHLHTPDASFNCDPVLEDVSIGDKSYSSDVTHDEGMSFVYNARSSTPVSAHEIPLPPTAQRTGSDPGIVVEGPSNALSESELKTSLSIPTLGLEGLGTSSKAPSPRTTYSRSPLAFEVDNNTEEKNKIPSCEAEFVPAQRKNPSERAQLKSGPIPPVAGLKPISARTAALRFILPEDSLMEMDSILDVQFPGGMEDEFTAAFARLALGPSGESQVTKPRSATPEPSRVSQERESTGSGQQGSPTTIKRNLKGEVGSTESHLTPHAANKSYLEDEHTLNLASLGLNGVGNTLLLDMSLDQLRSKPREVEHGNATFGGSSFAMMDSSAAECSTKAMLEAQTPKRTALNSLPDVEDSEMNVEATVKKTRPVNGRVVSDAVVDALRSGRALHRGDLSHIPVYSHSELLLFYPATNSVSSISDTVRFTNATDGTDERPIGKQVWPGSTASLRRTGSFASYSHITAESRQYPGSAVPIQRTRSTLSLRRTSSAISYQPDFTRPHSRTSVVDVDSDDDQPYMPPVPTVSRGSSRRSSIYALPEPNDYPASYFERPTSVASIYDRPTSAASVRPTSAASIRPPSAASIRTSSTRPTSAASSLQSGSATSARRVSGAYPQPSPVEDELVKGMESLMRGGMRKIPSTPHNTQETQNVRSTKVAGVESGVTQDYRGVPRSGIRPLSGMSAPRATGTNPGLGPLKTPGSKIIPGVPGSKQAIGPSTRSTAAGTGSAAKTMSAASGRSVPKIAGLGTRSAASTLRSQSSTQSSTVRLRATTLGLFAPDGGPGAGQESKKLTHKPSASSISATPSITRSLRPPTSTSSIRTLGARGTNVTAGPTRPAATAGSIASLREAMKSKETSKR</sequence>
<feature type="compositionally biased region" description="Low complexity" evidence="1">
    <location>
        <begin position="808"/>
        <end position="829"/>
    </location>
</feature>
<organism evidence="2 3">
    <name type="scientific">Rhizoctonia solani</name>
    <dbReference type="NCBI Taxonomy" id="456999"/>
    <lineage>
        <taxon>Eukaryota</taxon>
        <taxon>Fungi</taxon>
        <taxon>Dikarya</taxon>
        <taxon>Basidiomycota</taxon>
        <taxon>Agaricomycotina</taxon>
        <taxon>Agaricomycetes</taxon>
        <taxon>Cantharellales</taxon>
        <taxon>Ceratobasidiaceae</taxon>
        <taxon>Rhizoctonia</taxon>
    </lineage>
</organism>
<feature type="compositionally biased region" description="Basic and acidic residues" evidence="1">
    <location>
        <begin position="941"/>
        <end position="951"/>
    </location>
</feature>
<feature type="compositionally biased region" description="Polar residues" evidence="1">
    <location>
        <begin position="691"/>
        <end position="700"/>
    </location>
</feature>
<feature type="region of interest" description="Disordered" evidence="1">
    <location>
        <begin position="189"/>
        <end position="257"/>
    </location>
</feature>
<feature type="compositionally biased region" description="Low complexity" evidence="1">
    <location>
        <begin position="888"/>
        <end position="915"/>
    </location>
</feature>
<protein>
    <submittedName>
        <fullName evidence="2">Uncharacterized protein</fullName>
    </submittedName>
</protein>
<feature type="compositionally biased region" description="Basic and acidic residues" evidence="1">
    <location>
        <begin position="10"/>
        <end position="23"/>
    </location>
</feature>
<feature type="compositionally biased region" description="Low complexity" evidence="1">
    <location>
        <begin position="923"/>
        <end position="934"/>
    </location>
</feature>
<dbReference type="AlphaFoldDB" id="A0A8H2X2D7"/>
<dbReference type="Proteomes" id="UP000663841">
    <property type="component" value="Unassembled WGS sequence"/>
</dbReference>
<feature type="compositionally biased region" description="Polar residues" evidence="1">
    <location>
        <begin position="332"/>
        <end position="344"/>
    </location>
</feature>
<feature type="region of interest" description="Disordered" evidence="1">
    <location>
        <begin position="759"/>
        <end position="829"/>
    </location>
</feature>
<gene>
    <name evidence="2" type="ORF">RDB_LOCUS26835</name>
</gene>
<feature type="compositionally biased region" description="Polar residues" evidence="1">
    <location>
        <begin position="194"/>
        <end position="208"/>
    </location>
</feature>
<feature type="compositionally biased region" description="Low complexity" evidence="1">
    <location>
        <begin position="665"/>
        <end position="690"/>
    </location>
</feature>
<name>A0A8H2X2D7_9AGAM</name>
<feature type="region of interest" description="Disordered" evidence="1">
    <location>
        <begin position="867"/>
        <end position="951"/>
    </location>
</feature>
<feature type="region of interest" description="Disordered" evidence="1">
    <location>
        <begin position="306"/>
        <end position="344"/>
    </location>
</feature>
<reference evidence="2" key="1">
    <citation type="submission" date="2021-01" db="EMBL/GenBank/DDBJ databases">
        <authorList>
            <person name="Kaushik A."/>
        </authorList>
    </citation>
    <scope>NUCLEOTIDE SEQUENCE</scope>
    <source>
        <strain evidence="2">AG3-T5</strain>
    </source>
</reference>
<evidence type="ECO:0000256" key="1">
    <source>
        <dbReference type="SAM" id="MobiDB-lite"/>
    </source>
</evidence>
<feature type="compositionally biased region" description="Polar residues" evidence="1">
    <location>
        <begin position="24"/>
        <end position="33"/>
    </location>
</feature>
<dbReference type="EMBL" id="CAJMWW010000067">
    <property type="protein sequence ID" value="CAE6413593.1"/>
    <property type="molecule type" value="Genomic_DNA"/>
</dbReference>
<evidence type="ECO:0000313" key="2">
    <source>
        <dbReference type="EMBL" id="CAE6413593.1"/>
    </source>
</evidence>
<evidence type="ECO:0000313" key="3">
    <source>
        <dbReference type="Proteomes" id="UP000663841"/>
    </source>
</evidence>
<feature type="region of interest" description="Disordered" evidence="1">
    <location>
        <begin position="145"/>
        <end position="164"/>
    </location>
</feature>